<dbReference type="InParanoid" id="B4D1P9"/>
<name>B4D1P9_9BACT</name>
<evidence type="ECO:0000313" key="1">
    <source>
        <dbReference type="EMBL" id="EDY19661.1"/>
    </source>
</evidence>
<dbReference type="InterPro" id="IPR008514">
    <property type="entry name" value="T6SS_Hcp"/>
</dbReference>
<sequence>MFLKIDGIPGESKDSQMKGQIHIESFSFGVEQVGTSDSGGGLGAGKAKFEDFEFTMPTQKASPKIYLACASGKHIGNAVLSIRKAGGKQEVFLKHTFEHLLISSFRTANGDPQPLDTIKFNFVKLTTEYKEQDDQGKLLGPVTANWDLKANKGG</sequence>
<dbReference type="STRING" id="497964.CfE428DRAFT_2837"/>
<dbReference type="SUPFAM" id="SSF141452">
    <property type="entry name" value="Hcp1-like"/>
    <property type="match status" value="1"/>
</dbReference>
<dbReference type="eggNOG" id="COG3157">
    <property type="taxonomic scope" value="Bacteria"/>
</dbReference>
<dbReference type="Proteomes" id="UP000005824">
    <property type="component" value="Unassembled WGS sequence"/>
</dbReference>
<gene>
    <name evidence="1" type="ORF">CfE428DRAFT_2837</name>
</gene>
<dbReference type="Gene3D" id="2.30.110.20">
    <property type="entry name" value="Hcp1-like"/>
    <property type="match status" value="1"/>
</dbReference>
<dbReference type="InterPro" id="IPR053165">
    <property type="entry name" value="HSI-I_assembly_Hcp1"/>
</dbReference>
<dbReference type="AlphaFoldDB" id="B4D1P9"/>
<dbReference type="EMBL" id="ABVL01000007">
    <property type="protein sequence ID" value="EDY19661.1"/>
    <property type="molecule type" value="Genomic_DNA"/>
</dbReference>
<proteinExistence type="predicted"/>
<dbReference type="RefSeq" id="WP_006980162.1">
    <property type="nucleotide sequence ID" value="NZ_ABVL01000007.1"/>
</dbReference>
<organism evidence="1 2">
    <name type="scientific">Chthoniobacter flavus Ellin428</name>
    <dbReference type="NCBI Taxonomy" id="497964"/>
    <lineage>
        <taxon>Bacteria</taxon>
        <taxon>Pseudomonadati</taxon>
        <taxon>Verrucomicrobiota</taxon>
        <taxon>Spartobacteria</taxon>
        <taxon>Chthoniobacterales</taxon>
        <taxon>Chthoniobacteraceae</taxon>
        <taxon>Chthoniobacter</taxon>
    </lineage>
</organism>
<keyword evidence="2" id="KW-1185">Reference proteome</keyword>
<reference evidence="1 2" key="1">
    <citation type="journal article" date="2011" name="J. Bacteriol.">
        <title>Genome sequence of Chthoniobacter flavus Ellin428, an aerobic heterotrophic soil bacterium.</title>
        <authorList>
            <person name="Kant R."/>
            <person name="van Passel M.W."/>
            <person name="Palva A."/>
            <person name="Lucas S."/>
            <person name="Lapidus A."/>
            <person name="Glavina Del Rio T."/>
            <person name="Dalin E."/>
            <person name="Tice H."/>
            <person name="Bruce D."/>
            <person name="Goodwin L."/>
            <person name="Pitluck S."/>
            <person name="Larimer F.W."/>
            <person name="Land M.L."/>
            <person name="Hauser L."/>
            <person name="Sangwan P."/>
            <person name="de Vos W.M."/>
            <person name="Janssen P.H."/>
            <person name="Smidt H."/>
        </authorList>
    </citation>
    <scope>NUCLEOTIDE SEQUENCE [LARGE SCALE GENOMIC DNA]</scope>
    <source>
        <strain evidence="1 2">Ellin428</strain>
    </source>
</reference>
<dbReference type="PANTHER" id="PTHR36152">
    <property type="entry name" value="CYTOPLASMIC PROTEIN-RELATED"/>
    <property type="match status" value="1"/>
</dbReference>
<evidence type="ECO:0000313" key="2">
    <source>
        <dbReference type="Proteomes" id="UP000005824"/>
    </source>
</evidence>
<dbReference type="PANTHER" id="PTHR36152:SF5">
    <property type="entry name" value="PROTEIN HCP1"/>
    <property type="match status" value="1"/>
</dbReference>
<protein>
    <submittedName>
        <fullName evidence="1">Type VI secretion system effector, Hcp1 family</fullName>
    </submittedName>
</protein>
<dbReference type="InterPro" id="IPR036624">
    <property type="entry name" value="Hcp1-lik_sf"/>
</dbReference>
<comment type="caution">
    <text evidence="1">The sequence shown here is derived from an EMBL/GenBank/DDBJ whole genome shotgun (WGS) entry which is preliminary data.</text>
</comment>
<dbReference type="Pfam" id="PF05638">
    <property type="entry name" value="T6SS_HCP"/>
    <property type="match status" value="1"/>
</dbReference>
<accession>B4D1P9</accession>